<protein>
    <submittedName>
        <fullName evidence="6">TAP-like protein</fullName>
    </submittedName>
</protein>
<dbReference type="InterPro" id="IPR000073">
    <property type="entry name" value="AB_hydrolase_1"/>
</dbReference>
<dbReference type="Pfam" id="PF08386">
    <property type="entry name" value="Abhydrolase_4"/>
    <property type="match status" value="1"/>
</dbReference>
<proteinExistence type="inferred from homology"/>
<evidence type="ECO:0000256" key="3">
    <source>
        <dbReference type="SAM" id="SignalP"/>
    </source>
</evidence>
<dbReference type="InterPro" id="IPR051601">
    <property type="entry name" value="Serine_prot/Carboxylest_S33"/>
</dbReference>
<evidence type="ECO:0000256" key="2">
    <source>
        <dbReference type="ARBA" id="ARBA00022801"/>
    </source>
</evidence>
<dbReference type="SUPFAM" id="SSF53474">
    <property type="entry name" value="alpha/beta-Hydrolases"/>
    <property type="match status" value="1"/>
</dbReference>
<dbReference type="Pfam" id="PF00561">
    <property type="entry name" value="Abhydrolase_1"/>
    <property type="match status" value="1"/>
</dbReference>
<feature type="chain" id="PRO_5009297734" evidence="3">
    <location>
        <begin position="26"/>
        <end position="489"/>
    </location>
</feature>
<name>A0A1H6F391_9ACTN</name>
<dbReference type="InterPro" id="IPR029058">
    <property type="entry name" value="AB_hydrolase_fold"/>
</dbReference>
<dbReference type="GO" id="GO:0016787">
    <property type="term" value="F:hydrolase activity"/>
    <property type="evidence" value="ECO:0007669"/>
    <property type="project" value="UniProtKB-KW"/>
</dbReference>
<dbReference type="Gene3D" id="3.40.50.1820">
    <property type="entry name" value="alpha/beta hydrolase"/>
    <property type="match status" value="1"/>
</dbReference>
<evidence type="ECO:0000259" key="4">
    <source>
        <dbReference type="Pfam" id="PF00561"/>
    </source>
</evidence>
<sequence length="489" mass="53519">MNRRRLITLCLAACLAVSLGGIALASAQAYRLVWRACGDGLRCADLVVPVDWADPGGPRTSVHVAKLPATGASAGPLIVNFGGPGTSTAMFRRTDDPDAPPELPALLDELRSRFDVIAIDPRGLSEPQSRKKVSCAEPSASIFGLLLARTKQDWDAHAATNAAHQESCRKAAKSAWHGMTAWNVAHDIDALRAALGQEKLVYAGNSYGTVYAQAYLELFPQRVGRMYFDGTADHTQQEFEPWLRNYARTQERHLTRFRDWCARRTDCALHGRDAGKAWDELVARVRRAPLPASSGRTVHEGQLYAGAINGMNPAKWPKFATAIRKALDGDAGNFLAELKPVEGGSSVGQISLCNDFMPKPPTYEEFQAIEARLRQIAPRFGWLEGRFELGRCWGLSGGASWAPHPLRVTGDVPPILFAIGELDNNTNYLGQRHVAEQVPSARVLWHGDGHASWATNLCLRRYANAYLISGKLPEPGTRCPAERIQKVGK</sequence>
<accession>A0A1H6F391</accession>
<comment type="similarity">
    <text evidence="1">Belongs to the peptidase S33 family.</text>
</comment>
<dbReference type="PANTHER" id="PTHR43248">
    <property type="entry name" value="2-SUCCINYL-6-HYDROXY-2,4-CYCLOHEXADIENE-1-CARBOXYLATE SYNTHASE"/>
    <property type="match status" value="1"/>
</dbReference>
<organism evidence="6 7">
    <name type="scientific">Nonomuraea solani</name>
    <dbReference type="NCBI Taxonomy" id="1144553"/>
    <lineage>
        <taxon>Bacteria</taxon>
        <taxon>Bacillati</taxon>
        <taxon>Actinomycetota</taxon>
        <taxon>Actinomycetes</taxon>
        <taxon>Streptosporangiales</taxon>
        <taxon>Streptosporangiaceae</taxon>
        <taxon>Nonomuraea</taxon>
    </lineage>
</organism>
<evidence type="ECO:0000256" key="1">
    <source>
        <dbReference type="ARBA" id="ARBA00010088"/>
    </source>
</evidence>
<evidence type="ECO:0000313" key="7">
    <source>
        <dbReference type="Proteomes" id="UP000236732"/>
    </source>
</evidence>
<dbReference type="Proteomes" id="UP000236732">
    <property type="component" value="Unassembled WGS sequence"/>
</dbReference>
<feature type="domain" description="AB hydrolase-1" evidence="4">
    <location>
        <begin position="76"/>
        <end position="281"/>
    </location>
</feature>
<keyword evidence="2" id="KW-0378">Hydrolase</keyword>
<reference evidence="6 7" key="1">
    <citation type="submission" date="2016-10" db="EMBL/GenBank/DDBJ databases">
        <authorList>
            <person name="de Groot N.N."/>
        </authorList>
    </citation>
    <scope>NUCLEOTIDE SEQUENCE [LARGE SCALE GENOMIC DNA]</scope>
    <source>
        <strain evidence="6 7">CGMCC 4.7037</strain>
    </source>
</reference>
<dbReference type="EMBL" id="FNVT01000045">
    <property type="protein sequence ID" value="SEH03851.1"/>
    <property type="molecule type" value="Genomic_DNA"/>
</dbReference>
<keyword evidence="7" id="KW-1185">Reference proteome</keyword>
<dbReference type="RefSeq" id="WP_160150783.1">
    <property type="nucleotide sequence ID" value="NZ_FNVT01000045.1"/>
</dbReference>
<keyword evidence="3" id="KW-0732">Signal</keyword>
<feature type="signal peptide" evidence="3">
    <location>
        <begin position="1"/>
        <end position="25"/>
    </location>
</feature>
<gene>
    <name evidence="6" type="ORF">SAMN05444920_14531</name>
</gene>
<dbReference type="InterPro" id="IPR013595">
    <property type="entry name" value="Pept_S33_TAP-like_C"/>
</dbReference>
<evidence type="ECO:0000313" key="6">
    <source>
        <dbReference type="EMBL" id="SEH03851.1"/>
    </source>
</evidence>
<feature type="domain" description="Peptidase S33 tripeptidyl aminopeptidase-like C-terminal" evidence="5">
    <location>
        <begin position="392"/>
        <end position="479"/>
    </location>
</feature>
<dbReference type="OrthoDB" id="3930934at2"/>
<dbReference type="AlphaFoldDB" id="A0A1H6F391"/>
<evidence type="ECO:0000259" key="5">
    <source>
        <dbReference type="Pfam" id="PF08386"/>
    </source>
</evidence>
<dbReference type="PANTHER" id="PTHR43248:SF25">
    <property type="entry name" value="AB HYDROLASE-1 DOMAIN-CONTAINING PROTEIN-RELATED"/>
    <property type="match status" value="1"/>
</dbReference>